<gene>
    <name evidence="2" type="ORF">AB0I48_05805</name>
</gene>
<sequence>MSLIGAVLGYALTLFIVVLIARMILDWVVLLGNTRSPWVLRARDVTQKVTEPVIAPVRKVLPPIRAGGMAIDLAFTIVFIAALVLRSIFFSL</sequence>
<reference evidence="2 3" key="1">
    <citation type="submission" date="2024-06" db="EMBL/GenBank/DDBJ databases">
        <title>The Natural Products Discovery Center: Release of the First 8490 Sequenced Strains for Exploring Actinobacteria Biosynthetic Diversity.</title>
        <authorList>
            <person name="Kalkreuter E."/>
            <person name="Kautsar S.A."/>
            <person name="Yang D."/>
            <person name="Bader C.D."/>
            <person name="Teijaro C.N."/>
            <person name="Fluegel L."/>
            <person name="Davis C.M."/>
            <person name="Simpson J.R."/>
            <person name="Lauterbach L."/>
            <person name="Steele A.D."/>
            <person name="Gui C."/>
            <person name="Meng S."/>
            <person name="Li G."/>
            <person name="Viehrig K."/>
            <person name="Ye F."/>
            <person name="Su P."/>
            <person name="Kiefer A.F."/>
            <person name="Nichols A."/>
            <person name="Cepeda A.J."/>
            <person name="Yan W."/>
            <person name="Fan B."/>
            <person name="Jiang Y."/>
            <person name="Adhikari A."/>
            <person name="Zheng C.-J."/>
            <person name="Schuster L."/>
            <person name="Cowan T.M."/>
            <person name="Smanski M.J."/>
            <person name="Chevrette M.G."/>
            <person name="De Carvalho L.P.S."/>
            <person name="Shen B."/>
        </authorList>
    </citation>
    <scope>NUCLEOTIDE SEQUENCE [LARGE SCALE GENOMIC DNA]</scope>
    <source>
        <strain evidence="2 3">NPDC050403</strain>
    </source>
</reference>
<keyword evidence="1" id="KW-0472">Membrane</keyword>
<dbReference type="Pfam" id="PF02325">
    <property type="entry name" value="CCB3_YggT"/>
    <property type="match status" value="1"/>
</dbReference>
<proteinExistence type="predicted"/>
<dbReference type="RefSeq" id="WP_357780610.1">
    <property type="nucleotide sequence ID" value="NZ_JBFAKC010000002.1"/>
</dbReference>
<protein>
    <submittedName>
        <fullName evidence="2">YggT family protein</fullName>
    </submittedName>
</protein>
<keyword evidence="1" id="KW-1133">Transmembrane helix</keyword>
<evidence type="ECO:0000313" key="2">
    <source>
        <dbReference type="EMBL" id="MEV0707063.1"/>
    </source>
</evidence>
<organism evidence="2 3">
    <name type="scientific">Nocardia aurea</name>
    <dbReference type="NCBI Taxonomy" id="2144174"/>
    <lineage>
        <taxon>Bacteria</taxon>
        <taxon>Bacillati</taxon>
        <taxon>Actinomycetota</taxon>
        <taxon>Actinomycetes</taxon>
        <taxon>Mycobacteriales</taxon>
        <taxon>Nocardiaceae</taxon>
        <taxon>Nocardia</taxon>
    </lineage>
</organism>
<accession>A0ABV3FNS0</accession>
<evidence type="ECO:0000313" key="3">
    <source>
        <dbReference type="Proteomes" id="UP001551695"/>
    </source>
</evidence>
<name>A0ABV3FNS0_9NOCA</name>
<feature type="transmembrane region" description="Helical" evidence="1">
    <location>
        <begin position="66"/>
        <end position="89"/>
    </location>
</feature>
<comment type="caution">
    <text evidence="2">The sequence shown here is derived from an EMBL/GenBank/DDBJ whole genome shotgun (WGS) entry which is preliminary data.</text>
</comment>
<evidence type="ECO:0000256" key="1">
    <source>
        <dbReference type="SAM" id="Phobius"/>
    </source>
</evidence>
<feature type="transmembrane region" description="Helical" evidence="1">
    <location>
        <begin position="7"/>
        <end position="30"/>
    </location>
</feature>
<dbReference type="EMBL" id="JBFAKC010000002">
    <property type="protein sequence ID" value="MEV0707063.1"/>
    <property type="molecule type" value="Genomic_DNA"/>
</dbReference>
<dbReference type="Proteomes" id="UP001551695">
    <property type="component" value="Unassembled WGS sequence"/>
</dbReference>
<keyword evidence="1" id="KW-0812">Transmembrane</keyword>
<dbReference type="InterPro" id="IPR003425">
    <property type="entry name" value="CCB3/YggT"/>
</dbReference>
<keyword evidence="3" id="KW-1185">Reference proteome</keyword>